<evidence type="ECO:0000313" key="4">
    <source>
        <dbReference type="Proteomes" id="UP000053327"/>
    </source>
</evidence>
<keyword evidence="2" id="KW-0812">Transmembrane</keyword>
<feature type="transmembrane region" description="Helical" evidence="2">
    <location>
        <begin position="356"/>
        <end position="382"/>
    </location>
</feature>
<dbReference type="Pfam" id="PF05795">
    <property type="entry name" value="Plasmodium_Vir"/>
    <property type="match status" value="1"/>
</dbReference>
<dbReference type="EMBL" id="KQ234756">
    <property type="protein sequence ID" value="KMZ88694.1"/>
    <property type="molecule type" value="Genomic_DNA"/>
</dbReference>
<gene>
    <name evidence="3" type="ORF">PVBG_05550</name>
</gene>
<keyword evidence="2" id="KW-0472">Membrane</keyword>
<evidence type="ECO:0000313" key="3">
    <source>
        <dbReference type="EMBL" id="KMZ88694.1"/>
    </source>
</evidence>
<keyword evidence="2" id="KW-1133">Transmembrane helix</keyword>
<proteinExistence type="predicted"/>
<feature type="compositionally biased region" description="Basic and acidic residues" evidence="1">
    <location>
        <begin position="235"/>
        <end position="260"/>
    </location>
</feature>
<feature type="region of interest" description="Disordered" evidence="1">
    <location>
        <begin position="202"/>
        <end position="267"/>
    </location>
</feature>
<dbReference type="OrthoDB" id="388866at2759"/>
<evidence type="ECO:0000256" key="2">
    <source>
        <dbReference type="SAM" id="Phobius"/>
    </source>
</evidence>
<dbReference type="InterPro" id="IPR008780">
    <property type="entry name" value="Plasmodium_Vir"/>
</dbReference>
<protein>
    <recommendedName>
        <fullName evidence="5">VIR protein</fullName>
    </recommendedName>
</protein>
<dbReference type="AlphaFoldDB" id="A0A0J9T0P7"/>
<organism evidence="3 4">
    <name type="scientific">Plasmodium vivax (strain Brazil I)</name>
    <dbReference type="NCBI Taxonomy" id="1033975"/>
    <lineage>
        <taxon>Eukaryota</taxon>
        <taxon>Sar</taxon>
        <taxon>Alveolata</taxon>
        <taxon>Apicomplexa</taxon>
        <taxon>Aconoidasida</taxon>
        <taxon>Haemosporida</taxon>
        <taxon>Plasmodiidae</taxon>
        <taxon>Plasmodium</taxon>
        <taxon>Plasmodium (Plasmodium)</taxon>
    </lineage>
</organism>
<feature type="compositionally biased region" description="Polar residues" evidence="1">
    <location>
        <begin position="206"/>
        <end position="216"/>
    </location>
</feature>
<sequence length="387" mass="44406">MGESNSKYFQETCDNFTPKISRDSKYYPVLLDLIKHASHDGIFAEGNERIACNYANYFLNDTLIKSYYLYDNIPKYVIYQNFLKEFYAKKHGERNQNKLCAVYIKHIKEDIFKRMQILYKLYDDYEDLKIPHQYDNNIECNKLSKFSKLFNETASTHCNNDSELLTRLTDLKKLIQKKISSPDYNKCDTKINFFYLPEPRPKVQETQDQSLSQANVHSVPLLKSPDAPTNLQEKSVLKEDPSEIRETVVRDDLYTSERSQHSGGSVPLKSLESLEEIRIYGSGTSHESGNFHGLERPRAQKPEETYQLMGEERPNIVGETYQSDYRPSNLAAKEGGASGILSSITGVFESVEPAPILGVSGGMGALFLLFKVFIALKIYLYVYNSFK</sequence>
<name>A0A0J9T0P7_PLAV1</name>
<dbReference type="Proteomes" id="UP000053327">
    <property type="component" value="Unassembled WGS sequence"/>
</dbReference>
<reference evidence="3 4" key="1">
    <citation type="submission" date="2011-08" db="EMBL/GenBank/DDBJ databases">
        <title>The Genome Sequence of Plasmodium vivax Brazil I.</title>
        <authorList>
            <consortium name="The Broad Institute Genome Sequencing Platform"/>
            <consortium name="The Broad Institute Genome Sequencing Center for Infectious Disease"/>
            <person name="Neafsey D."/>
            <person name="Carlton J."/>
            <person name="Barnwell J."/>
            <person name="Collins W."/>
            <person name="Escalante A."/>
            <person name="Mullikin J."/>
            <person name="Saul A."/>
            <person name="Guigo R."/>
            <person name="Camara F."/>
            <person name="Young S.K."/>
            <person name="Zeng Q."/>
            <person name="Gargeya S."/>
            <person name="Fitzgerald M."/>
            <person name="Haas B."/>
            <person name="Abouelleil A."/>
            <person name="Alvarado L."/>
            <person name="Arachchi H.M."/>
            <person name="Berlin A."/>
            <person name="Brown A."/>
            <person name="Chapman S.B."/>
            <person name="Chen Z."/>
            <person name="Dunbar C."/>
            <person name="Freedman E."/>
            <person name="Gearin G."/>
            <person name="Gellesch M."/>
            <person name="Goldberg J."/>
            <person name="Griggs A."/>
            <person name="Gujja S."/>
            <person name="Heiman D."/>
            <person name="Howarth C."/>
            <person name="Larson L."/>
            <person name="Lui A."/>
            <person name="MacDonald P.J.P."/>
            <person name="Montmayeur A."/>
            <person name="Murphy C."/>
            <person name="Neiman D."/>
            <person name="Pearson M."/>
            <person name="Priest M."/>
            <person name="Roberts A."/>
            <person name="Saif S."/>
            <person name="Shea T."/>
            <person name="Shenoy N."/>
            <person name="Sisk P."/>
            <person name="Stolte C."/>
            <person name="Sykes S."/>
            <person name="Wortman J."/>
            <person name="Nusbaum C."/>
            <person name="Birren B."/>
        </authorList>
    </citation>
    <scope>NUCLEOTIDE SEQUENCE [LARGE SCALE GENOMIC DNA]</scope>
    <source>
        <strain evidence="3 4">Brazil I</strain>
    </source>
</reference>
<evidence type="ECO:0008006" key="5">
    <source>
        <dbReference type="Google" id="ProtNLM"/>
    </source>
</evidence>
<accession>A0A0J9T0P7</accession>
<evidence type="ECO:0000256" key="1">
    <source>
        <dbReference type="SAM" id="MobiDB-lite"/>
    </source>
</evidence>